<dbReference type="EMBL" id="JACGCM010001497">
    <property type="protein sequence ID" value="KAF6154487.1"/>
    <property type="molecule type" value="Genomic_DNA"/>
</dbReference>
<evidence type="ECO:0000313" key="2">
    <source>
        <dbReference type="EMBL" id="KAF6154487.1"/>
    </source>
</evidence>
<dbReference type="OrthoDB" id="10254721at2759"/>
<dbReference type="AlphaFoldDB" id="A0A7J7MHY6"/>
<evidence type="ECO:0000313" key="3">
    <source>
        <dbReference type="Proteomes" id="UP000541444"/>
    </source>
</evidence>
<gene>
    <name evidence="2" type="ORF">GIB67_028379</name>
</gene>
<comment type="caution">
    <text evidence="2">The sequence shown here is derived from an EMBL/GenBank/DDBJ whole genome shotgun (WGS) entry which is preliminary data.</text>
</comment>
<sequence length="72" mass="8141">MFSRESSLVGGLPYAQCYGEHQFGSWAGKLGDGIVVLRSMRGGGIVVLMCGRWLYCVYDFIMLLMVFELFMF</sequence>
<proteinExistence type="predicted"/>
<evidence type="ECO:0000256" key="1">
    <source>
        <dbReference type="SAM" id="Phobius"/>
    </source>
</evidence>
<keyword evidence="1" id="KW-0812">Transmembrane</keyword>
<dbReference type="Proteomes" id="UP000541444">
    <property type="component" value="Unassembled WGS sequence"/>
</dbReference>
<name>A0A7J7MHY6_9MAGN</name>
<keyword evidence="1" id="KW-0472">Membrane</keyword>
<feature type="transmembrane region" description="Helical" evidence="1">
    <location>
        <begin position="45"/>
        <end position="67"/>
    </location>
</feature>
<organism evidence="2 3">
    <name type="scientific">Kingdonia uniflora</name>
    <dbReference type="NCBI Taxonomy" id="39325"/>
    <lineage>
        <taxon>Eukaryota</taxon>
        <taxon>Viridiplantae</taxon>
        <taxon>Streptophyta</taxon>
        <taxon>Embryophyta</taxon>
        <taxon>Tracheophyta</taxon>
        <taxon>Spermatophyta</taxon>
        <taxon>Magnoliopsida</taxon>
        <taxon>Ranunculales</taxon>
        <taxon>Circaeasteraceae</taxon>
        <taxon>Kingdonia</taxon>
    </lineage>
</organism>
<reference evidence="2 3" key="1">
    <citation type="journal article" date="2020" name="IScience">
        <title>Genome Sequencing of the Endangered Kingdonia uniflora (Circaeasteraceae, Ranunculales) Reveals Potential Mechanisms of Evolutionary Specialization.</title>
        <authorList>
            <person name="Sun Y."/>
            <person name="Deng T."/>
            <person name="Zhang A."/>
            <person name="Moore M.J."/>
            <person name="Landis J.B."/>
            <person name="Lin N."/>
            <person name="Zhang H."/>
            <person name="Zhang X."/>
            <person name="Huang J."/>
            <person name="Zhang X."/>
            <person name="Sun H."/>
            <person name="Wang H."/>
        </authorList>
    </citation>
    <scope>NUCLEOTIDE SEQUENCE [LARGE SCALE GENOMIC DNA]</scope>
    <source>
        <strain evidence="2">TB1705</strain>
        <tissue evidence="2">Leaf</tissue>
    </source>
</reference>
<keyword evidence="3" id="KW-1185">Reference proteome</keyword>
<accession>A0A7J7MHY6</accession>
<keyword evidence="1" id="KW-1133">Transmembrane helix</keyword>
<protein>
    <submittedName>
        <fullName evidence="2">Uncharacterized protein</fullName>
    </submittedName>
</protein>